<dbReference type="RefSeq" id="WP_201366671.1">
    <property type="nucleotide sequence ID" value="NZ_BNJJ01000032.1"/>
</dbReference>
<dbReference type="Pfam" id="PF01872">
    <property type="entry name" value="RibD_C"/>
    <property type="match status" value="1"/>
</dbReference>
<dbReference type="Gene3D" id="3.40.430.10">
    <property type="entry name" value="Dihydrofolate Reductase, subunit A"/>
    <property type="match status" value="1"/>
</dbReference>
<dbReference type="EMBL" id="BNJJ01000032">
    <property type="protein sequence ID" value="GHO89141.1"/>
    <property type="molecule type" value="Genomic_DNA"/>
</dbReference>
<dbReference type="PANTHER" id="PTHR38011:SF11">
    <property type="entry name" value="2,5-DIAMINO-6-RIBOSYLAMINO-4(3H)-PYRIMIDINONE 5'-PHOSPHATE REDUCTASE"/>
    <property type="match status" value="1"/>
</dbReference>
<name>A0ABQ3VV13_9CHLR</name>
<dbReference type="PANTHER" id="PTHR38011">
    <property type="entry name" value="DIHYDROFOLATE REDUCTASE FAMILY PROTEIN (AFU_ORTHOLOGUE AFUA_8G06820)"/>
    <property type="match status" value="1"/>
</dbReference>
<dbReference type="InterPro" id="IPR050765">
    <property type="entry name" value="Riboflavin_Biosynth_HTPR"/>
</dbReference>
<dbReference type="SUPFAM" id="SSF53597">
    <property type="entry name" value="Dihydrofolate reductase-like"/>
    <property type="match status" value="1"/>
</dbReference>
<dbReference type="InterPro" id="IPR024072">
    <property type="entry name" value="DHFR-like_dom_sf"/>
</dbReference>
<sequence>MRKIVASMLMAMDGVVENPQMWTVQFRSEESQTYKFDELFASDALLLGRITYQDFAAAWPGATGAYGERINSMPKYVPTTTLQEAEWNATLIKDNVVEEVTRLKQESGQDILIFGSLELIHSLMQEDLIDEYRLMVFPIVVGNGKRLFHGESQQKEFKLVQSQTFGSGVVVLTYEPNRK</sequence>
<evidence type="ECO:0000259" key="1">
    <source>
        <dbReference type="Pfam" id="PF01872"/>
    </source>
</evidence>
<comment type="caution">
    <text evidence="2">The sequence shown here is derived from an EMBL/GenBank/DDBJ whole genome shotgun (WGS) entry which is preliminary data.</text>
</comment>
<gene>
    <name evidence="2" type="ORF">KSZ_71470</name>
</gene>
<reference evidence="2 3" key="1">
    <citation type="journal article" date="2021" name="Int. J. Syst. Evol. Microbiol.">
        <title>Reticulibacter mediterranei gen. nov., sp. nov., within the new family Reticulibacteraceae fam. nov., and Ktedonospora formicarum gen. nov., sp. nov., Ktedonobacter robiniae sp. nov., Dictyobacter formicarum sp. nov. and Dictyobacter arantiisoli sp. nov., belonging to the class Ktedonobacteria.</title>
        <authorList>
            <person name="Yabe S."/>
            <person name="Zheng Y."/>
            <person name="Wang C.M."/>
            <person name="Sakai Y."/>
            <person name="Abe K."/>
            <person name="Yokota A."/>
            <person name="Donadio S."/>
            <person name="Cavaletti L."/>
            <person name="Monciardini P."/>
        </authorList>
    </citation>
    <scope>NUCLEOTIDE SEQUENCE [LARGE SCALE GENOMIC DNA]</scope>
    <source>
        <strain evidence="2 3">SOSP1-9</strain>
    </source>
</reference>
<dbReference type="InterPro" id="IPR002734">
    <property type="entry name" value="RibDG_C"/>
</dbReference>
<proteinExistence type="predicted"/>
<evidence type="ECO:0000313" key="2">
    <source>
        <dbReference type="EMBL" id="GHO89141.1"/>
    </source>
</evidence>
<feature type="domain" description="Bacterial bifunctional deaminase-reductase C-terminal" evidence="1">
    <location>
        <begin position="2"/>
        <end position="171"/>
    </location>
</feature>
<dbReference type="Proteomes" id="UP000635565">
    <property type="component" value="Unassembled WGS sequence"/>
</dbReference>
<protein>
    <submittedName>
        <fullName evidence="2">Pyrimidine reductase</fullName>
    </submittedName>
</protein>
<evidence type="ECO:0000313" key="3">
    <source>
        <dbReference type="Proteomes" id="UP000635565"/>
    </source>
</evidence>
<keyword evidence="3" id="KW-1185">Reference proteome</keyword>
<accession>A0ABQ3VV13</accession>
<organism evidence="2 3">
    <name type="scientific">Dictyobacter formicarum</name>
    <dbReference type="NCBI Taxonomy" id="2778368"/>
    <lineage>
        <taxon>Bacteria</taxon>
        <taxon>Bacillati</taxon>
        <taxon>Chloroflexota</taxon>
        <taxon>Ktedonobacteria</taxon>
        <taxon>Ktedonobacterales</taxon>
        <taxon>Dictyobacteraceae</taxon>
        <taxon>Dictyobacter</taxon>
    </lineage>
</organism>